<sequence length="125" mass="14476">MVVHAPFVHWDLDRNVSSTNPRACMYYLEMAQGQRVDCELVFLGKEGTKLINLFDGFLQEYHNILPLSTALEWNFRCQLAAWLDGIIYHSFLWYDEQGVDHCWSLSFVDVPQGLQQYFPSNGPAT</sequence>
<keyword evidence="2" id="KW-1185">Reference proteome</keyword>
<protein>
    <submittedName>
        <fullName evidence="1">Uncharacterized protein</fullName>
    </submittedName>
</protein>
<evidence type="ECO:0000313" key="2">
    <source>
        <dbReference type="Proteomes" id="UP000626092"/>
    </source>
</evidence>
<dbReference type="EMBL" id="WJXA01000011">
    <property type="protein sequence ID" value="KAF7127550.1"/>
    <property type="molecule type" value="Genomic_DNA"/>
</dbReference>
<proteinExistence type="predicted"/>
<evidence type="ECO:0000313" key="1">
    <source>
        <dbReference type="EMBL" id="KAF7127550.1"/>
    </source>
</evidence>
<dbReference type="Proteomes" id="UP000626092">
    <property type="component" value="Unassembled WGS sequence"/>
</dbReference>
<gene>
    <name evidence="1" type="ORF">RHSIM_Rhsim11G0024500</name>
</gene>
<name>A0A834L8H3_RHOSS</name>
<dbReference type="AlphaFoldDB" id="A0A834L8H3"/>
<reference evidence="1" key="1">
    <citation type="submission" date="2019-11" db="EMBL/GenBank/DDBJ databases">
        <authorList>
            <person name="Liu Y."/>
            <person name="Hou J."/>
            <person name="Li T.-Q."/>
            <person name="Guan C.-H."/>
            <person name="Wu X."/>
            <person name="Wu H.-Z."/>
            <person name="Ling F."/>
            <person name="Zhang R."/>
            <person name="Shi X.-G."/>
            <person name="Ren J.-P."/>
            <person name="Chen E.-F."/>
            <person name="Sun J.-M."/>
        </authorList>
    </citation>
    <scope>NUCLEOTIDE SEQUENCE</scope>
    <source>
        <strain evidence="1">Adult_tree_wgs_1</strain>
        <tissue evidence="1">Leaves</tissue>
    </source>
</reference>
<organism evidence="1 2">
    <name type="scientific">Rhododendron simsii</name>
    <name type="common">Sims's rhododendron</name>
    <dbReference type="NCBI Taxonomy" id="118357"/>
    <lineage>
        <taxon>Eukaryota</taxon>
        <taxon>Viridiplantae</taxon>
        <taxon>Streptophyta</taxon>
        <taxon>Embryophyta</taxon>
        <taxon>Tracheophyta</taxon>
        <taxon>Spermatophyta</taxon>
        <taxon>Magnoliopsida</taxon>
        <taxon>eudicotyledons</taxon>
        <taxon>Gunneridae</taxon>
        <taxon>Pentapetalae</taxon>
        <taxon>asterids</taxon>
        <taxon>Ericales</taxon>
        <taxon>Ericaceae</taxon>
        <taxon>Ericoideae</taxon>
        <taxon>Rhodoreae</taxon>
        <taxon>Rhododendron</taxon>
    </lineage>
</organism>
<accession>A0A834L8H3</accession>
<comment type="caution">
    <text evidence="1">The sequence shown here is derived from an EMBL/GenBank/DDBJ whole genome shotgun (WGS) entry which is preliminary data.</text>
</comment>